<dbReference type="Pfam" id="PF01494">
    <property type="entry name" value="FAD_binding_3"/>
    <property type="match status" value="1"/>
</dbReference>
<evidence type="ECO:0000256" key="1">
    <source>
        <dbReference type="ARBA" id="ARBA00001974"/>
    </source>
</evidence>
<evidence type="ECO:0000259" key="6">
    <source>
        <dbReference type="Pfam" id="PF01494"/>
    </source>
</evidence>
<dbReference type="Proteomes" id="UP000053647">
    <property type="component" value="Unassembled WGS sequence"/>
</dbReference>
<evidence type="ECO:0000313" key="7">
    <source>
        <dbReference type="EMBL" id="KIJ12418.1"/>
    </source>
</evidence>
<keyword evidence="8" id="KW-1185">Reference proteome</keyword>
<dbReference type="PRINTS" id="PR00420">
    <property type="entry name" value="RNGMNOXGNASE"/>
</dbReference>
<name>A0A0C9TPD5_PAXIN</name>
<dbReference type="Gene3D" id="3.50.50.60">
    <property type="entry name" value="FAD/NAD(P)-binding domain"/>
    <property type="match status" value="1"/>
</dbReference>
<evidence type="ECO:0000256" key="2">
    <source>
        <dbReference type="ARBA" id="ARBA00022630"/>
    </source>
</evidence>
<dbReference type="InterPro" id="IPR002938">
    <property type="entry name" value="FAD-bd"/>
</dbReference>
<keyword evidence="5" id="KW-0472">Membrane</keyword>
<feature type="domain" description="FAD-binding" evidence="6">
    <location>
        <begin position="24"/>
        <end position="371"/>
    </location>
</feature>
<comment type="cofactor">
    <cofactor evidence="1">
        <name>FAD</name>
        <dbReference type="ChEBI" id="CHEBI:57692"/>
    </cofactor>
</comment>
<accession>A0A0C9TPD5</accession>
<dbReference type="PANTHER" id="PTHR43004">
    <property type="entry name" value="TRK SYSTEM POTASSIUM UPTAKE PROTEIN"/>
    <property type="match status" value="1"/>
</dbReference>
<protein>
    <recommendedName>
        <fullName evidence="6">FAD-binding domain-containing protein</fullName>
    </recommendedName>
</protein>
<organism evidence="7 8">
    <name type="scientific">Paxillus involutus ATCC 200175</name>
    <dbReference type="NCBI Taxonomy" id="664439"/>
    <lineage>
        <taxon>Eukaryota</taxon>
        <taxon>Fungi</taxon>
        <taxon>Dikarya</taxon>
        <taxon>Basidiomycota</taxon>
        <taxon>Agaricomycotina</taxon>
        <taxon>Agaricomycetes</taxon>
        <taxon>Agaricomycetidae</taxon>
        <taxon>Boletales</taxon>
        <taxon>Paxilineae</taxon>
        <taxon>Paxillaceae</taxon>
        <taxon>Paxillus</taxon>
    </lineage>
</organism>
<reference evidence="7 8" key="1">
    <citation type="submission" date="2014-06" db="EMBL/GenBank/DDBJ databases">
        <authorList>
            <consortium name="DOE Joint Genome Institute"/>
            <person name="Kuo A."/>
            <person name="Kohler A."/>
            <person name="Nagy L.G."/>
            <person name="Floudas D."/>
            <person name="Copeland A."/>
            <person name="Barry K.W."/>
            <person name="Cichocki N."/>
            <person name="Veneault-Fourrey C."/>
            <person name="LaButti K."/>
            <person name="Lindquist E.A."/>
            <person name="Lipzen A."/>
            <person name="Lundell T."/>
            <person name="Morin E."/>
            <person name="Murat C."/>
            <person name="Sun H."/>
            <person name="Tunlid A."/>
            <person name="Henrissat B."/>
            <person name="Grigoriev I.V."/>
            <person name="Hibbett D.S."/>
            <person name="Martin F."/>
            <person name="Nordberg H.P."/>
            <person name="Cantor M.N."/>
            <person name="Hua S.X."/>
        </authorList>
    </citation>
    <scope>NUCLEOTIDE SEQUENCE [LARGE SCALE GENOMIC DNA]</scope>
    <source>
        <strain evidence="7 8">ATCC 200175</strain>
    </source>
</reference>
<dbReference type="EMBL" id="KN819364">
    <property type="protein sequence ID" value="KIJ12418.1"/>
    <property type="molecule type" value="Genomic_DNA"/>
</dbReference>
<dbReference type="SUPFAM" id="SSF51905">
    <property type="entry name" value="FAD/NAD(P)-binding domain"/>
    <property type="match status" value="1"/>
</dbReference>
<gene>
    <name evidence="7" type="ORF">PAXINDRAFT_171232</name>
</gene>
<evidence type="ECO:0000256" key="5">
    <source>
        <dbReference type="SAM" id="Phobius"/>
    </source>
</evidence>
<sequence length="567" mass="61827">MGVASSIGQRRNRVPTSKTSSSLPVLVVGAGPAGLICALALRKSGIPVRIIEQSLEHHVGTRGAGIMPRSLELLQALGVLPELQRLRGLEAPPMQFYRLPGGTEVSSTAPGLMEKMDPVPSKPFNSMWFISQAVLEEVLRKELNTYGCKVELGTSLLDFQQDRDGVTANLSISETNSQESFRASFLVGADGAKGVTRKLLKCSFLGETKDDNGILVGNVVIENLSTEVWHLWKPSPYLFSLRPYDREHKKFVITVTGLSDEVGQGADAEKFESLFRESIGRSDVTFGEFEWLSYFKPNMRVVDKMSEGRVFLAGDSAHVHSPHGGQGLNTGIQDSFNLSWKLALVHKGRSPISLLASYNEERLPVVAEMLKQVTGLYNKSDGDASAQTAARGKHLFMLGINYRWSSIVVDKCSATQTPVEILKDRAYLGWDDELKAGDRAPECPNLRLGERRTSLFHLLTPKKHTVLVFVGEDLNGGLTQRILSVLRSKFTKDTTDVFLVGSGTVSSSASFPSLLDENGLARTAYQAAQATNGRPLVVIIRPDGIIGAMGDSDEVLKGYSTLVFKSG</sequence>
<proteinExistence type="predicted"/>
<dbReference type="AlphaFoldDB" id="A0A0C9TPD5"/>
<keyword evidence="3" id="KW-0274">FAD</keyword>
<keyword evidence="5" id="KW-0812">Transmembrane</keyword>
<dbReference type="InterPro" id="IPR050641">
    <property type="entry name" value="RIFMO-like"/>
</dbReference>
<evidence type="ECO:0000256" key="4">
    <source>
        <dbReference type="ARBA" id="ARBA00023002"/>
    </source>
</evidence>
<keyword evidence="5" id="KW-1133">Transmembrane helix</keyword>
<dbReference type="PANTHER" id="PTHR43004:SF19">
    <property type="entry name" value="BINDING MONOOXYGENASE, PUTATIVE (JCVI)-RELATED"/>
    <property type="match status" value="1"/>
</dbReference>
<dbReference type="HOGENOM" id="CLU_009665_20_3_1"/>
<dbReference type="GO" id="GO:0016709">
    <property type="term" value="F:oxidoreductase activity, acting on paired donors, with incorporation or reduction of molecular oxygen, NAD(P)H as one donor, and incorporation of one atom of oxygen"/>
    <property type="evidence" value="ECO:0007669"/>
    <property type="project" value="UniProtKB-ARBA"/>
</dbReference>
<keyword evidence="4" id="KW-0560">Oxidoreductase</keyword>
<dbReference type="Gene3D" id="3.40.30.120">
    <property type="match status" value="1"/>
</dbReference>
<dbReference type="OrthoDB" id="2690153at2759"/>
<dbReference type="InterPro" id="IPR036188">
    <property type="entry name" value="FAD/NAD-bd_sf"/>
</dbReference>
<dbReference type="GO" id="GO:0071949">
    <property type="term" value="F:FAD binding"/>
    <property type="evidence" value="ECO:0007669"/>
    <property type="project" value="InterPro"/>
</dbReference>
<dbReference type="Gene3D" id="3.30.70.2450">
    <property type="match status" value="1"/>
</dbReference>
<feature type="transmembrane region" description="Helical" evidence="5">
    <location>
        <begin position="21"/>
        <end position="41"/>
    </location>
</feature>
<evidence type="ECO:0000256" key="3">
    <source>
        <dbReference type="ARBA" id="ARBA00022827"/>
    </source>
</evidence>
<reference evidence="8" key="2">
    <citation type="submission" date="2015-01" db="EMBL/GenBank/DDBJ databases">
        <title>Evolutionary Origins and Diversification of the Mycorrhizal Mutualists.</title>
        <authorList>
            <consortium name="DOE Joint Genome Institute"/>
            <consortium name="Mycorrhizal Genomics Consortium"/>
            <person name="Kohler A."/>
            <person name="Kuo A."/>
            <person name="Nagy L.G."/>
            <person name="Floudas D."/>
            <person name="Copeland A."/>
            <person name="Barry K.W."/>
            <person name="Cichocki N."/>
            <person name="Veneault-Fourrey C."/>
            <person name="LaButti K."/>
            <person name="Lindquist E.A."/>
            <person name="Lipzen A."/>
            <person name="Lundell T."/>
            <person name="Morin E."/>
            <person name="Murat C."/>
            <person name="Riley R."/>
            <person name="Ohm R."/>
            <person name="Sun H."/>
            <person name="Tunlid A."/>
            <person name="Henrissat B."/>
            <person name="Grigoriev I.V."/>
            <person name="Hibbett D.S."/>
            <person name="Martin F."/>
        </authorList>
    </citation>
    <scope>NUCLEOTIDE SEQUENCE [LARGE SCALE GENOMIC DNA]</scope>
    <source>
        <strain evidence="8">ATCC 200175</strain>
    </source>
</reference>
<evidence type="ECO:0000313" key="8">
    <source>
        <dbReference type="Proteomes" id="UP000053647"/>
    </source>
</evidence>
<keyword evidence="2" id="KW-0285">Flavoprotein</keyword>